<dbReference type="Gene3D" id="3.90.550.10">
    <property type="entry name" value="Spore Coat Polysaccharide Biosynthesis Protein SpsA, Chain A"/>
    <property type="match status" value="1"/>
</dbReference>
<evidence type="ECO:0000313" key="2">
    <source>
        <dbReference type="EMBL" id="MYD89017.1"/>
    </source>
</evidence>
<dbReference type="GO" id="GO:0016779">
    <property type="term" value="F:nucleotidyltransferase activity"/>
    <property type="evidence" value="ECO:0007669"/>
    <property type="project" value="UniProtKB-ARBA"/>
</dbReference>
<reference evidence="2" key="1">
    <citation type="submission" date="2019-09" db="EMBL/GenBank/DDBJ databases">
        <title>Characterisation of the sponge microbiome using genome-centric metagenomics.</title>
        <authorList>
            <person name="Engelberts J.P."/>
            <person name="Robbins S.J."/>
            <person name="De Goeij J.M."/>
            <person name="Aranda M."/>
            <person name="Bell S.C."/>
            <person name="Webster N.S."/>
        </authorList>
    </citation>
    <scope>NUCLEOTIDE SEQUENCE</scope>
    <source>
        <strain evidence="2">SB0662_bin_9</strain>
    </source>
</reference>
<gene>
    <name evidence="2" type="ORF">F4Y08_01580</name>
</gene>
<feature type="domain" description="MobA-like NTP transferase" evidence="1">
    <location>
        <begin position="16"/>
        <end position="175"/>
    </location>
</feature>
<keyword evidence="2" id="KW-0808">Transferase</keyword>
<dbReference type="SUPFAM" id="SSF53448">
    <property type="entry name" value="Nucleotide-diphospho-sugar transferases"/>
    <property type="match status" value="1"/>
</dbReference>
<dbReference type="PANTHER" id="PTHR43777:SF1">
    <property type="entry name" value="MOLYBDENUM COFACTOR CYTIDYLYLTRANSFERASE"/>
    <property type="match status" value="1"/>
</dbReference>
<accession>A0A6B1DNZ4</accession>
<dbReference type="AlphaFoldDB" id="A0A6B1DNZ4"/>
<dbReference type="CDD" id="cd04182">
    <property type="entry name" value="GT_2_like_f"/>
    <property type="match status" value="1"/>
</dbReference>
<dbReference type="PANTHER" id="PTHR43777">
    <property type="entry name" value="MOLYBDENUM COFACTOR CYTIDYLYLTRANSFERASE"/>
    <property type="match status" value="1"/>
</dbReference>
<protein>
    <submittedName>
        <fullName evidence="2">Nucleotidyltransferase family protein</fullName>
    </submittedName>
</protein>
<dbReference type="Pfam" id="PF12804">
    <property type="entry name" value="NTP_transf_3"/>
    <property type="match status" value="1"/>
</dbReference>
<dbReference type="InterPro" id="IPR029044">
    <property type="entry name" value="Nucleotide-diphossugar_trans"/>
</dbReference>
<name>A0A6B1DNZ4_9CHLR</name>
<proteinExistence type="predicted"/>
<evidence type="ECO:0000259" key="1">
    <source>
        <dbReference type="Pfam" id="PF12804"/>
    </source>
</evidence>
<dbReference type="EMBL" id="VXPY01000013">
    <property type="protein sequence ID" value="MYD89017.1"/>
    <property type="molecule type" value="Genomic_DNA"/>
</dbReference>
<comment type="caution">
    <text evidence="2">The sequence shown here is derived from an EMBL/GenBank/DDBJ whole genome shotgun (WGS) entry which is preliminary data.</text>
</comment>
<organism evidence="2">
    <name type="scientific">Caldilineaceae bacterium SB0662_bin_9</name>
    <dbReference type="NCBI Taxonomy" id="2605258"/>
    <lineage>
        <taxon>Bacteria</taxon>
        <taxon>Bacillati</taxon>
        <taxon>Chloroflexota</taxon>
        <taxon>Caldilineae</taxon>
        <taxon>Caldilineales</taxon>
        <taxon>Caldilineaceae</taxon>
    </lineage>
</organism>
<dbReference type="InterPro" id="IPR025877">
    <property type="entry name" value="MobA-like_NTP_Trfase"/>
</dbReference>
<sequence>MQPSISSATAAIPLPVLVMAAGASRRMGRPKQLLPLGSGTVLTTVIDTLLAADCNPVVCVLGASSTQVAAALVGWAVETVYNPDWDTGEMLSSVQCGLRHLSQVDTHPGCLIALGDQPGLTAATVRALVGTVAHDPHRMVFCSHGMRRHHPIYLPASLWLRICELPVASTLRAVTGDPQLPVAYVNVDSFDDFRDLDTPEQYDSYRAQAMSDTG</sequence>